<dbReference type="GO" id="GO:0009734">
    <property type="term" value="P:auxin-activated signaling pathway"/>
    <property type="evidence" value="ECO:0007669"/>
    <property type="project" value="UniProtKB-UniRule"/>
</dbReference>
<reference evidence="13" key="1">
    <citation type="submission" date="2023-03" db="UniProtKB">
        <authorList>
            <consortium name="EnsemblPlants"/>
        </authorList>
    </citation>
    <scope>IDENTIFICATION</scope>
</reference>
<keyword evidence="4 10" id="KW-0678">Repressor</keyword>
<keyword evidence="8 10" id="KW-0927">Auxin signaling pathway</keyword>
<dbReference type="Gramene" id="MELO3C025308.2.1">
    <property type="protein sequence ID" value="MELO3C025308.2.1"/>
    <property type="gene ID" value="MELO3C025308.2"/>
</dbReference>
<keyword evidence="7 10" id="KW-0539">Nucleus</keyword>
<reference evidence="15" key="2">
    <citation type="submission" date="2025-04" db="UniProtKB">
        <authorList>
            <consortium name="RefSeq"/>
        </authorList>
    </citation>
    <scope>IDENTIFICATION</scope>
</reference>
<evidence type="ECO:0000256" key="8">
    <source>
        <dbReference type="ARBA" id="ARBA00023294"/>
    </source>
</evidence>
<evidence type="ECO:0000313" key="14">
    <source>
        <dbReference type="Proteomes" id="UP001652600"/>
    </source>
</evidence>
<evidence type="ECO:0000256" key="10">
    <source>
        <dbReference type="RuleBase" id="RU004549"/>
    </source>
</evidence>
<keyword evidence="6 10" id="KW-0804">Transcription</keyword>
<evidence type="ECO:0000256" key="4">
    <source>
        <dbReference type="ARBA" id="ARBA00022491"/>
    </source>
</evidence>
<dbReference type="Proteomes" id="UP001652600">
    <property type="component" value="Chromosome 2"/>
</dbReference>
<dbReference type="GeneID" id="103501531"/>
<dbReference type="InterPro" id="IPR053793">
    <property type="entry name" value="PB1-like"/>
</dbReference>
<gene>
    <name evidence="15" type="primary">LOC103501531</name>
    <name evidence="13" type="synonym">103501531</name>
</gene>
<dbReference type="Gene3D" id="3.10.20.90">
    <property type="entry name" value="Phosphatidylinositol 3-kinase Catalytic Subunit, Chain A, domain 1"/>
    <property type="match status" value="1"/>
</dbReference>
<dbReference type="InParanoid" id="A0A1S3CKL8"/>
<evidence type="ECO:0000256" key="9">
    <source>
        <dbReference type="ARBA" id="ARBA00025283"/>
    </source>
</evidence>
<dbReference type="InterPro" id="IPR033389">
    <property type="entry name" value="AUX/IAA_dom"/>
</dbReference>
<feature type="domain" description="PB1" evidence="12">
    <location>
        <begin position="108"/>
        <end position="202"/>
    </location>
</feature>
<evidence type="ECO:0000313" key="13">
    <source>
        <dbReference type="EnsemblPlants" id="MELO3C025308.2.1"/>
    </source>
</evidence>
<dbReference type="PROSITE" id="PS51745">
    <property type="entry name" value="PB1"/>
    <property type="match status" value="1"/>
</dbReference>
<proteinExistence type="inferred from homology"/>
<comment type="subunit">
    <text evidence="3 10">Homodimers and heterodimers.</text>
</comment>
<evidence type="ECO:0000256" key="11">
    <source>
        <dbReference type="SAM" id="MobiDB-lite"/>
    </source>
</evidence>
<reference evidence="14" key="3">
    <citation type="submission" date="2025-05" db="UniProtKB">
        <authorList>
            <consortium name="RefSeq"/>
        </authorList>
    </citation>
    <scope>NUCLEOTIDE SEQUENCE [LARGE SCALE GENOMIC DNA]</scope>
</reference>
<dbReference type="GO" id="GO:0006355">
    <property type="term" value="P:regulation of DNA-templated transcription"/>
    <property type="evidence" value="ECO:0007669"/>
    <property type="project" value="InterPro"/>
</dbReference>
<accession>A0A1S3CKL8</accession>
<dbReference type="InterPro" id="IPR003311">
    <property type="entry name" value="AUX_IAA"/>
</dbReference>
<dbReference type="RefSeq" id="XP_008463353.1">
    <property type="nucleotide sequence ID" value="XM_008465131.2"/>
</dbReference>
<comment type="similarity">
    <text evidence="2 10">Belongs to the Aux/IAA family.</text>
</comment>
<dbReference type="GO" id="GO:0005634">
    <property type="term" value="C:nucleus"/>
    <property type="evidence" value="ECO:0007669"/>
    <property type="project" value="UniProtKB-SubCell"/>
</dbReference>
<evidence type="ECO:0000313" key="15">
    <source>
        <dbReference type="RefSeq" id="XP_008463353.1"/>
    </source>
</evidence>
<evidence type="ECO:0000256" key="5">
    <source>
        <dbReference type="ARBA" id="ARBA00023015"/>
    </source>
</evidence>
<dbReference type="SUPFAM" id="SSF54277">
    <property type="entry name" value="CAD &amp; PB1 domains"/>
    <property type="match status" value="1"/>
</dbReference>
<dbReference type="AlphaFoldDB" id="A0A1S3CKL8"/>
<comment type="subcellular location">
    <subcellularLocation>
        <location evidence="1 10">Nucleus</location>
    </subcellularLocation>
</comment>
<evidence type="ECO:0000259" key="12">
    <source>
        <dbReference type="PROSITE" id="PS51745"/>
    </source>
</evidence>
<evidence type="ECO:0000256" key="7">
    <source>
        <dbReference type="ARBA" id="ARBA00023242"/>
    </source>
</evidence>
<sequence length="213" mass="23805">MSSSETVPDSPESDFTQINFDETELTLGLPGAEFRPTTHHKSNAKRCFHDTVDAGCVGSSTSKPRDISLDDEPQHGSSGNGEKRAVMGWPPVRSYRKKTIEMNSTSATKYVKVGADGAPYLRKLDLQIFNGYQQLFDAFHHLFTSFPISCDYLEEGNNLNPVKRADEYLPTYEDKDGDWMLVGDVPWKLFIESCKRIRLMKGSDAIGTASRTP</sequence>
<protein>
    <recommendedName>
        <fullName evidence="10">Auxin-responsive protein</fullName>
    </recommendedName>
</protein>
<dbReference type="PANTHER" id="PTHR31734:SF106">
    <property type="entry name" value="AUXIN-RESPONSIVE PROTEIN"/>
    <property type="match status" value="1"/>
</dbReference>
<feature type="region of interest" description="Disordered" evidence="11">
    <location>
        <begin position="59"/>
        <end position="86"/>
    </location>
</feature>
<evidence type="ECO:0000256" key="3">
    <source>
        <dbReference type="ARBA" id="ARBA00011726"/>
    </source>
</evidence>
<dbReference type="PANTHER" id="PTHR31734">
    <property type="entry name" value="AUXIN-RESPONSIVE PROTEIN IAA17"/>
    <property type="match status" value="1"/>
</dbReference>
<keyword evidence="14" id="KW-1185">Reference proteome</keyword>
<comment type="function">
    <text evidence="9">Aux/IAA proteins are short-lived transcriptional factors that function as repressors of early auxin response genes at low auxin concentrations. Repression is thought to result from the interaction with auxin response factors (ARFs), proteins that bind to the auxin-responsive promoter element (AuxRE). Formation of heterodimers with ARF proteins may alter their ability to modulate early auxin response genes expression.</text>
</comment>
<evidence type="ECO:0000256" key="1">
    <source>
        <dbReference type="ARBA" id="ARBA00004123"/>
    </source>
</evidence>
<dbReference type="EnsemblPlants" id="MELO3C025308.2.1">
    <property type="protein sequence ID" value="MELO3C025308.2.1"/>
    <property type="gene ID" value="MELO3C025308.2"/>
</dbReference>
<dbReference type="eggNOG" id="ENOG502RYMU">
    <property type="taxonomic scope" value="Eukaryota"/>
</dbReference>
<feature type="compositionally biased region" description="Basic and acidic residues" evidence="11">
    <location>
        <begin position="63"/>
        <end position="74"/>
    </location>
</feature>
<dbReference type="KEGG" id="cmo:103501531"/>
<name>A0A1S3CKL8_CUCME</name>
<evidence type="ECO:0000256" key="6">
    <source>
        <dbReference type="ARBA" id="ARBA00023163"/>
    </source>
</evidence>
<evidence type="ECO:0000256" key="2">
    <source>
        <dbReference type="ARBA" id="ARBA00006728"/>
    </source>
</evidence>
<dbReference type="Pfam" id="PF02309">
    <property type="entry name" value="AUX_IAA"/>
    <property type="match status" value="1"/>
</dbReference>
<organism evidence="14 15">
    <name type="scientific">Cucumis melo</name>
    <name type="common">Muskmelon</name>
    <dbReference type="NCBI Taxonomy" id="3656"/>
    <lineage>
        <taxon>Eukaryota</taxon>
        <taxon>Viridiplantae</taxon>
        <taxon>Streptophyta</taxon>
        <taxon>Embryophyta</taxon>
        <taxon>Tracheophyta</taxon>
        <taxon>Spermatophyta</taxon>
        <taxon>Magnoliopsida</taxon>
        <taxon>eudicotyledons</taxon>
        <taxon>Gunneridae</taxon>
        <taxon>Pentapetalae</taxon>
        <taxon>rosids</taxon>
        <taxon>fabids</taxon>
        <taxon>Cucurbitales</taxon>
        <taxon>Cucurbitaceae</taxon>
        <taxon>Benincaseae</taxon>
        <taxon>Cucumis</taxon>
    </lineage>
</organism>
<dbReference type="OrthoDB" id="1287782at2759"/>
<dbReference type="SMR" id="A0A1S3CKL8"/>
<keyword evidence="5 10" id="KW-0805">Transcription regulation</keyword>